<comment type="caution">
    <text evidence="6">The sequence shown here is derived from an EMBL/GenBank/DDBJ whole genome shotgun (WGS) entry which is preliminary data.</text>
</comment>
<keyword evidence="3" id="KW-0560">Oxidoreductase</keyword>
<dbReference type="EMBL" id="JAABOQ010000002">
    <property type="protein sequence ID" value="NER16822.1"/>
    <property type="molecule type" value="Genomic_DNA"/>
</dbReference>
<keyword evidence="7" id="KW-1185">Reference proteome</keyword>
<dbReference type="RefSeq" id="WP_164030358.1">
    <property type="nucleotide sequence ID" value="NZ_JAABOQ010000002.1"/>
</dbReference>
<accession>A0A6M0CH43</accession>
<proteinExistence type="inferred from homology"/>
<organism evidence="6 7">
    <name type="scientific">Spongiivirga citrea</name>
    <dbReference type="NCBI Taxonomy" id="1481457"/>
    <lineage>
        <taxon>Bacteria</taxon>
        <taxon>Pseudomonadati</taxon>
        <taxon>Bacteroidota</taxon>
        <taxon>Flavobacteriia</taxon>
        <taxon>Flavobacteriales</taxon>
        <taxon>Flavobacteriaceae</taxon>
        <taxon>Spongiivirga</taxon>
    </lineage>
</organism>
<dbReference type="InterPro" id="IPR058205">
    <property type="entry name" value="D-LDH-like"/>
</dbReference>
<comment type="similarity">
    <text evidence="1 3">Belongs to the D-isomer specific 2-hydroxyacid dehydrogenase family.</text>
</comment>
<dbReference type="InterPro" id="IPR006140">
    <property type="entry name" value="D-isomer_DH_NAD-bd"/>
</dbReference>
<name>A0A6M0CH43_9FLAO</name>
<dbReference type="Pfam" id="PF00389">
    <property type="entry name" value="2-Hacid_dh"/>
    <property type="match status" value="1"/>
</dbReference>
<protein>
    <submittedName>
        <fullName evidence="6">2-hydroxyacid dehydrogenase</fullName>
    </submittedName>
</protein>
<dbReference type="GO" id="GO:0008720">
    <property type="term" value="F:D-lactate dehydrogenase (NAD+) activity"/>
    <property type="evidence" value="ECO:0007669"/>
    <property type="project" value="TreeGrafter"/>
</dbReference>
<sequence length="329" mass="36176">MKVLIYSAKPFEIPFLKSASNSSLSLEFTSERLTSETAARAVGFRAVSVFSADDVSAIVLEKLRDFGVKFISLRSAGFDNVNLKIAKHFGFKVANVPKYSPNAIAEHAIALLLGINRHLVLANKQLAENNFTLDGLVGFNLESKTVGILGTGKIGSVITKIAHGFDCNILANDKIINDELVKNFSVEYVSKEAICRQADIIIVSLPLTSQTHYLIDETFLKKVKKNTIIVNIARGAIVKTKAILQALNSDKLGGYATDVYEKESGVFFYDHSSNKIQDEDLAALIHHPKVLLTPHQAFATKEALTNIAEITIHNLIRWNKGNHSENELV</sequence>
<dbReference type="PANTHER" id="PTHR43026:SF1">
    <property type="entry name" value="2-HYDROXYACID DEHYDROGENASE HOMOLOG 1-RELATED"/>
    <property type="match status" value="1"/>
</dbReference>
<evidence type="ECO:0000313" key="6">
    <source>
        <dbReference type="EMBL" id="NER16822.1"/>
    </source>
</evidence>
<keyword evidence="2" id="KW-0520">NAD</keyword>
<dbReference type="AlphaFoldDB" id="A0A6M0CH43"/>
<dbReference type="GO" id="GO:0051287">
    <property type="term" value="F:NAD binding"/>
    <property type="evidence" value="ECO:0007669"/>
    <property type="project" value="InterPro"/>
</dbReference>
<dbReference type="SUPFAM" id="SSF52283">
    <property type="entry name" value="Formate/glycerate dehydrogenase catalytic domain-like"/>
    <property type="match status" value="1"/>
</dbReference>
<dbReference type="InterPro" id="IPR036291">
    <property type="entry name" value="NAD(P)-bd_dom_sf"/>
</dbReference>
<dbReference type="Proteomes" id="UP000474296">
    <property type="component" value="Unassembled WGS sequence"/>
</dbReference>
<feature type="domain" description="D-isomer specific 2-hydroxyacid dehydrogenase catalytic" evidence="4">
    <location>
        <begin position="3"/>
        <end position="327"/>
    </location>
</feature>
<evidence type="ECO:0000256" key="3">
    <source>
        <dbReference type="RuleBase" id="RU003719"/>
    </source>
</evidence>
<reference evidence="6 7" key="1">
    <citation type="submission" date="2020-01" db="EMBL/GenBank/DDBJ databases">
        <title>Spongiivirga citrea KCTC 32990T.</title>
        <authorList>
            <person name="Wang G."/>
        </authorList>
    </citation>
    <scope>NUCLEOTIDE SEQUENCE [LARGE SCALE GENOMIC DNA]</scope>
    <source>
        <strain evidence="6 7">KCTC 32990</strain>
    </source>
</reference>
<dbReference type="SUPFAM" id="SSF51735">
    <property type="entry name" value="NAD(P)-binding Rossmann-fold domains"/>
    <property type="match status" value="1"/>
</dbReference>
<evidence type="ECO:0000313" key="7">
    <source>
        <dbReference type="Proteomes" id="UP000474296"/>
    </source>
</evidence>
<dbReference type="Pfam" id="PF02826">
    <property type="entry name" value="2-Hacid_dh_C"/>
    <property type="match status" value="1"/>
</dbReference>
<feature type="domain" description="D-isomer specific 2-hydroxyacid dehydrogenase NAD-binding" evidence="5">
    <location>
        <begin position="109"/>
        <end position="297"/>
    </location>
</feature>
<evidence type="ECO:0000259" key="4">
    <source>
        <dbReference type="Pfam" id="PF00389"/>
    </source>
</evidence>
<dbReference type="InterPro" id="IPR006139">
    <property type="entry name" value="D-isomer_2_OHA_DH_cat_dom"/>
</dbReference>
<dbReference type="Gene3D" id="3.40.50.720">
    <property type="entry name" value="NAD(P)-binding Rossmann-like Domain"/>
    <property type="match status" value="2"/>
</dbReference>
<gene>
    <name evidence="6" type="ORF">GWK10_06350</name>
</gene>
<dbReference type="PANTHER" id="PTHR43026">
    <property type="entry name" value="2-HYDROXYACID DEHYDROGENASE HOMOLOG 1-RELATED"/>
    <property type="match status" value="1"/>
</dbReference>
<evidence type="ECO:0000256" key="1">
    <source>
        <dbReference type="ARBA" id="ARBA00005854"/>
    </source>
</evidence>
<evidence type="ECO:0000256" key="2">
    <source>
        <dbReference type="ARBA" id="ARBA00023027"/>
    </source>
</evidence>
<evidence type="ECO:0000259" key="5">
    <source>
        <dbReference type="Pfam" id="PF02826"/>
    </source>
</evidence>